<name>A0A7V7PR38_9HYPH</name>
<dbReference type="EMBL" id="VZDO01000004">
    <property type="protein sequence ID" value="KAB0680850.1"/>
    <property type="molecule type" value="Genomic_DNA"/>
</dbReference>
<dbReference type="RefSeq" id="WP_150969002.1">
    <property type="nucleotide sequence ID" value="NZ_VZDO01000004.1"/>
</dbReference>
<sequence>MPKKLVAGAFLAAAAFAVSAPSAFAGDEAFFRQVVGQWTGPGQIVAGKYKGTKFVCNFAGIEAEKAPGMALDGSCRMGLFSQNVRAEVQRRNGGYEGSFLDGAEGKGLDIVSGNIDGNTVVFGLNRKQLHGAMIAKLAERDQLNITVSVRVGAELVPVIGMSLKREDAPVKQTALEN</sequence>
<reference evidence="2 3" key="1">
    <citation type="submission" date="2019-09" db="EMBL/GenBank/DDBJ databases">
        <title>YIM 132180 draft genome.</title>
        <authorList>
            <person name="Zhang K."/>
        </authorList>
    </citation>
    <scope>NUCLEOTIDE SEQUENCE [LARGE SCALE GENOMIC DNA]</scope>
    <source>
        <strain evidence="2 3">YIM 132180</strain>
    </source>
</reference>
<keyword evidence="3" id="KW-1185">Reference proteome</keyword>
<comment type="caution">
    <text evidence="2">The sequence shown here is derived from an EMBL/GenBank/DDBJ whole genome shotgun (WGS) entry which is preliminary data.</text>
</comment>
<proteinExistence type="predicted"/>
<gene>
    <name evidence="2" type="ORF">F6X38_07645</name>
</gene>
<keyword evidence="1" id="KW-0732">Signal</keyword>
<feature type="signal peptide" evidence="1">
    <location>
        <begin position="1"/>
        <end position="25"/>
    </location>
</feature>
<evidence type="ECO:0000313" key="2">
    <source>
        <dbReference type="EMBL" id="KAB0680850.1"/>
    </source>
</evidence>
<evidence type="ECO:0000256" key="1">
    <source>
        <dbReference type="SAM" id="SignalP"/>
    </source>
</evidence>
<evidence type="ECO:0000313" key="3">
    <source>
        <dbReference type="Proteomes" id="UP000432089"/>
    </source>
</evidence>
<accession>A0A7V7PR38</accession>
<feature type="chain" id="PRO_5031096598" evidence="1">
    <location>
        <begin position="26"/>
        <end position="177"/>
    </location>
</feature>
<dbReference type="Proteomes" id="UP000432089">
    <property type="component" value="Unassembled WGS sequence"/>
</dbReference>
<organism evidence="2 3">
    <name type="scientific">Plantimonas leprariae</name>
    <dbReference type="NCBI Taxonomy" id="2615207"/>
    <lineage>
        <taxon>Bacteria</taxon>
        <taxon>Pseudomonadati</taxon>
        <taxon>Pseudomonadota</taxon>
        <taxon>Alphaproteobacteria</taxon>
        <taxon>Hyphomicrobiales</taxon>
        <taxon>Aurantimonadaceae</taxon>
        <taxon>Plantimonas</taxon>
    </lineage>
</organism>
<dbReference type="AlphaFoldDB" id="A0A7V7PR38"/>
<protein>
    <submittedName>
        <fullName evidence="2">Uncharacterized protein</fullName>
    </submittedName>
</protein>